<protein>
    <recommendedName>
        <fullName evidence="7">TauD/TfdA-like domain-containing protein</fullName>
    </recommendedName>
</protein>
<dbReference type="InterPro" id="IPR042098">
    <property type="entry name" value="TauD-like_sf"/>
</dbReference>
<accession>A0A0P9GJG2</accession>
<evidence type="ECO:0000256" key="1">
    <source>
        <dbReference type="ARBA" id="ARBA00001954"/>
    </source>
</evidence>
<proteinExistence type="inferred from homology"/>
<dbReference type="PANTHER" id="PTHR43779:SF2">
    <property type="entry name" value="ALPHA-KETOGLUTARATE-DEPENDENT XANTHINE DIOXYGENASE XAN1"/>
    <property type="match status" value="1"/>
</dbReference>
<reference evidence="8 9" key="1">
    <citation type="journal article" date="2015" name="Front. Microbiol.">
        <title>Genome sequence of the plant growth promoting endophytic yeast Rhodotorula graminis WP1.</title>
        <authorList>
            <person name="Firrincieli A."/>
            <person name="Otillar R."/>
            <person name="Salamov A."/>
            <person name="Schmutz J."/>
            <person name="Khan Z."/>
            <person name="Redman R.S."/>
            <person name="Fleck N.D."/>
            <person name="Lindquist E."/>
            <person name="Grigoriev I.V."/>
            <person name="Doty S.L."/>
        </authorList>
    </citation>
    <scope>NUCLEOTIDE SEQUENCE [LARGE SCALE GENOMIC DNA]</scope>
    <source>
        <strain evidence="8 9">WP1</strain>
    </source>
</reference>
<organism evidence="8 9">
    <name type="scientific">Rhodotorula graminis (strain WP1)</name>
    <dbReference type="NCBI Taxonomy" id="578459"/>
    <lineage>
        <taxon>Eukaryota</taxon>
        <taxon>Fungi</taxon>
        <taxon>Dikarya</taxon>
        <taxon>Basidiomycota</taxon>
        <taxon>Pucciniomycotina</taxon>
        <taxon>Microbotryomycetes</taxon>
        <taxon>Sporidiobolales</taxon>
        <taxon>Sporidiobolaceae</taxon>
        <taxon>Rhodotorula</taxon>
    </lineage>
</organism>
<dbReference type="Proteomes" id="UP000053890">
    <property type="component" value="Unassembled WGS sequence"/>
</dbReference>
<feature type="domain" description="TauD/TfdA-like" evidence="7">
    <location>
        <begin position="15"/>
        <end position="369"/>
    </location>
</feature>
<dbReference type="OMA" id="THFDAHA"/>
<dbReference type="STRING" id="578459.A0A0P9GJG2"/>
<dbReference type="AlphaFoldDB" id="A0A0P9GJG2"/>
<comment type="cofactor">
    <cofactor evidence="1">
        <name>Fe(2+)</name>
        <dbReference type="ChEBI" id="CHEBI:29033"/>
    </cofactor>
</comment>
<dbReference type="InterPro" id="IPR051178">
    <property type="entry name" value="TfdA_dioxygenase"/>
</dbReference>
<evidence type="ECO:0000256" key="4">
    <source>
        <dbReference type="ARBA" id="ARBA00022964"/>
    </source>
</evidence>
<dbReference type="SUPFAM" id="SSF51197">
    <property type="entry name" value="Clavaminate synthase-like"/>
    <property type="match status" value="1"/>
</dbReference>
<evidence type="ECO:0000313" key="8">
    <source>
        <dbReference type="EMBL" id="KPV73147.1"/>
    </source>
</evidence>
<keyword evidence="6" id="KW-0408">Iron</keyword>
<evidence type="ECO:0000256" key="6">
    <source>
        <dbReference type="ARBA" id="ARBA00023004"/>
    </source>
</evidence>
<evidence type="ECO:0000313" key="9">
    <source>
        <dbReference type="Proteomes" id="UP000053890"/>
    </source>
</evidence>
<dbReference type="OrthoDB" id="93019at2759"/>
<dbReference type="PANTHER" id="PTHR43779">
    <property type="entry name" value="DIOXYGENASE RV0097-RELATED"/>
    <property type="match status" value="1"/>
</dbReference>
<keyword evidence="4" id="KW-0223">Dioxygenase</keyword>
<dbReference type="Gene3D" id="3.60.130.10">
    <property type="entry name" value="Clavaminate synthase-like"/>
    <property type="match status" value="1"/>
</dbReference>
<dbReference type="GO" id="GO:0051213">
    <property type="term" value="F:dioxygenase activity"/>
    <property type="evidence" value="ECO:0007669"/>
    <property type="project" value="UniProtKB-KW"/>
</dbReference>
<dbReference type="Pfam" id="PF02668">
    <property type="entry name" value="TauD"/>
    <property type="match status" value="1"/>
</dbReference>
<evidence type="ECO:0000256" key="5">
    <source>
        <dbReference type="ARBA" id="ARBA00023002"/>
    </source>
</evidence>
<dbReference type="EMBL" id="KQ474084">
    <property type="protein sequence ID" value="KPV73147.1"/>
    <property type="molecule type" value="Genomic_DNA"/>
</dbReference>
<dbReference type="GO" id="GO:0046872">
    <property type="term" value="F:metal ion binding"/>
    <property type="evidence" value="ECO:0007669"/>
    <property type="project" value="UniProtKB-KW"/>
</dbReference>
<dbReference type="RefSeq" id="XP_018269196.1">
    <property type="nucleotide sequence ID" value="XM_018414748.1"/>
</dbReference>
<evidence type="ECO:0000256" key="3">
    <source>
        <dbReference type="ARBA" id="ARBA00022723"/>
    </source>
</evidence>
<keyword evidence="5" id="KW-0560">Oxidoreductase</keyword>
<dbReference type="InterPro" id="IPR003819">
    <property type="entry name" value="TauD/TfdA-like"/>
</dbReference>
<comment type="similarity">
    <text evidence="2">Belongs to the TfdA dioxygenase family.</text>
</comment>
<dbReference type="GeneID" id="28975196"/>
<gene>
    <name evidence="8" type="ORF">RHOBADRAFT_46252</name>
</gene>
<evidence type="ECO:0000259" key="7">
    <source>
        <dbReference type="Pfam" id="PF02668"/>
    </source>
</evidence>
<keyword evidence="9" id="KW-1185">Reference proteome</keyword>
<evidence type="ECO:0000256" key="2">
    <source>
        <dbReference type="ARBA" id="ARBA00005896"/>
    </source>
</evidence>
<name>A0A0P9GJG2_RHOGW</name>
<keyword evidence="3" id="KW-0479">Metal-binding</keyword>
<sequence length="407" mass="45287">MPVPASTLSTITIKPYEGSYGFGAEVSGIDLNTMSPEQFKELERAIYIHRVVVVKGQKDLLPETQQRMGVLFDPETPANLGHMEAVRGLNTIFGAGVTERKPTMPGGHLVNLNGSGSFKAGHYGVPKDFVLTGLSSKGFHRDELSHEQVESGHVRFQRWHIDWPACVGSNPAPVTTIWAHTLPTGEDVTVHWEDGEGTCVRSRPGQTAFIDCFALYRSLSPEQRAWVDNSLVEYPPSPYQWLRGAKADGLGLRMYDEGNETPLEDLAEGEPLRCPMVWINPITGERALQVHAIIARKLHYRSSPTAAYRLIDDLAEVREMLDSLQRPFVKPDNVFFAPTEEGDLLCFHNRGVRHSAVEFPESRGPRLLHQLQLIASDEPWNPKRVVGQPYYKDEGFMPPSLAIAGTA</sequence>